<sequence length="131" mass="14768">MSTMMVGQRITTRGVLNCLFKCYITTGGYTTVSTMVSADKHYGIAMIRMRAAYHCSIDEGRCHMSKGVASWPGTSIVRGRRSVTDRNVLQCLACYPILTITISFQGKHNRVYWKMYNQRGGADQITLFEKP</sequence>
<proteinExistence type="predicted"/>
<name>A0A369K2E5_HYPMA</name>
<dbReference type="EMBL" id="LUEZ02000021">
    <property type="protein sequence ID" value="RDB26917.1"/>
    <property type="molecule type" value="Genomic_DNA"/>
</dbReference>
<reference evidence="1" key="1">
    <citation type="submission" date="2018-04" db="EMBL/GenBank/DDBJ databases">
        <title>Whole genome sequencing of Hypsizygus marmoreus.</title>
        <authorList>
            <person name="Choi I.-G."/>
            <person name="Min B."/>
            <person name="Kim J.-G."/>
            <person name="Kim S."/>
            <person name="Oh Y.-L."/>
            <person name="Kong W.-S."/>
            <person name="Park H."/>
            <person name="Jeong J."/>
            <person name="Song E.-S."/>
        </authorList>
    </citation>
    <scope>NUCLEOTIDE SEQUENCE [LARGE SCALE GENOMIC DNA]</scope>
    <source>
        <strain evidence="1">51987-8</strain>
    </source>
</reference>
<organism evidence="1 2">
    <name type="scientific">Hypsizygus marmoreus</name>
    <name type="common">White beech mushroom</name>
    <name type="synonym">Agaricus marmoreus</name>
    <dbReference type="NCBI Taxonomy" id="39966"/>
    <lineage>
        <taxon>Eukaryota</taxon>
        <taxon>Fungi</taxon>
        <taxon>Dikarya</taxon>
        <taxon>Basidiomycota</taxon>
        <taxon>Agaricomycotina</taxon>
        <taxon>Agaricomycetes</taxon>
        <taxon>Agaricomycetidae</taxon>
        <taxon>Agaricales</taxon>
        <taxon>Tricholomatineae</taxon>
        <taxon>Lyophyllaceae</taxon>
        <taxon>Hypsizygus</taxon>
    </lineage>
</organism>
<protein>
    <submittedName>
        <fullName evidence="1">Uncharacterized protein</fullName>
    </submittedName>
</protein>
<evidence type="ECO:0000313" key="2">
    <source>
        <dbReference type="Proteomes" id="UP000076154"/>
    </source>
</evidence>
<accession>A0A369K2E5</accession>
<evidence type="ECO:0000313" key="1">
    <source>
        <dbReference type="EMBL" id="RDB26917.1"/>
    </source>
</evidence>
<gene>
    <name evidence="1" type="ORF">Hypma_004950</name>
</gene>
<dbReference type="InParanoid" id="A0A369K2E5"/>
<keyword evidence="2" id="KW-1185">Reference proteome</keyword>
<dbReference type="AlphaFoldDB" id="A0A369K2E5"/>
<dbReference type="Proteomes" id="UP000076154">
    <property type="component" value="Unassembled WGS sequence"/>
</dbReference>
<comment type="caution">
    <text evidence="1">The sequence shown here is derived from an EMBL/GenBank/DDBJ whole genome shotgun (WGS) entry which is preliminary data.</text>
</comment>